<dbReference type="OrthoDB" id="4509745at2759"/>
<protein>
    <submittedName>
        <fullName evidence="3">Uncharacterized protein</fullName>
    </submittedName>
</protein>
<gene>
    <name evidence="3" type="ORF">ABOM_002347</name>
</gene>
<dbReference type="AlphaFoldDB" id="A0A1F8ABE1"/>
<reference evidence="3 4" key="1">
    <citation type="journal article" date="2016" name="Genome Biol. Evol.">
        <title>Draft genome sequence of an aflatoxigenic Aspergillus species, A. bombycis.</title>
        <authorList>
            <person name="Moore G.G."/>
            <person name="Mack B.M."/>
            <person name="Beltz S.B."/>
            <person name="Gilbert M.K."/>
        </authorList>
    </citation>
    <scope>NUCLEOTIDE SEQUENCE [LARGE SCALE GENOMIC DNA]</scope>
    <source>
        <strain evidence="4">NRRL 26010</strain>
    </source>
</reference>
<evidence type="ECO:0000256" key="2">
    <source>
        <dbReference type="SAM" id="SignalP"/>
    </source>
</evidence>
<evidence type="ECO:0000256" key="1">
    <source>
        <dbReference type="SAM" id="MobiDB-lite"/>
    </source>
</evidence>
<evidence type="ECO:0000313" key="3">
    <source>
        <dbReference type="EMBL" id="OGM49046.1"/>
    </source>
</evidence>
<evidence type="ECO:0000313" key="4">
    <source>
        <dbReference type="Proteomes" id="UP000179179"/>
    </source>
</evidence>
<dbReference type="EMBL" id="LYCR01000011">
    <property type="protein sequence ID" value="OGM49046.1"/>
    <property type="molecule type" value="Genomic_DNA"/>
</dbReference>
<name>A0A1F8ABE1_9EURO</name>
<comment type="caution">
    <text evidence="3">The sequence shown here is derived from an EMBL/GenBank/DDBJ whole genome shotgun (WGS) entry which is preliminary data.</text>
</comment>
<feature type="region of interest" description="Disordered" evidence="1">
    <location>
        <begin position="48"/>
        <end position="83"/>
    </location>
</feature>
<keyword evidence="4" id="KW-1185">Reference proteome</keyword>
<dbReference type="RefSeq" id="XP_022392763.1">
    <property type="nucleotide sequence ID" value="XM_022529477.1"/>
</dbReference>
<feature type="signal peptide" evidence="2">
    <location>
        <begin position="1"/>
        <end position="20"/>
    </location>
</feature>
<organism evidence="3 4">
    <name type="scientific">Aspergillus bombycis</name>
    <dbReference type="NCBI Taxonomy" id="109264"/>
    <lineage>
        <taxon>Eukaryota</taxon>
        <taxon>Fungi</taxon>
        <taxon>Dikarya</taxon>
        <taxon>Ascomycota</taxon>
        <taxon>Pezizomycotina</taxon>
        <taxon>Eurotiomycetes</taxon>
        <taxon>Eurotiomycetidae</taxon>
        <taxon>Eurotiales</taxon>
        <taxon>Aspergillaceae</taxon>
        <taxon>Aspergillus</taxon>
    </lineage>
</organism>
<dbReference type="GeneID" id="34445737"/>
<proteinExistence type="predicted"/>
<accession>A0A1F8ABE1</accession>
<feature type="chain" id="PRO_5009534690" evidence="2">
    <location>
        <begin position="21"/>
        <end position="83"/>
    </location>
</feature>
<sequence>MRFTWACSLVLATLTTLSAAAPADPIARDVVASEGEPLSKRPNFKILYEGDEDEPGSKAPLSKRPNFKILYRGDEDEPAPKAA</sequence>
<dbReference type="Proteomes" id="UP000179179">
    <property type="component" value="Unassembled WGS sequence"/>
</dbReference>
<keyword evidence="2" id="KW-0732">Signal</keyword>